<keyword evidence="5 7" id="KW-0472">Membrane</keyword>
<evidence type="ECO:0000256" key="5">
    <source>
        <dbReference type="ARBA" id="ARBA00023136"/>
    </source>
</evidence>
<evidence type="ECO:0000313" key="10">
    <source>
        <dbReference type="EMBL" id="PWN28943.1"/>
    </source>
</evidence>
<dbReference type="GO" id="GO:0005793">
    <property type="term" value="C:endoplasmic reticulum-Golgi intermediate compartment"/>
    <property type="evidence" value="ECO:0007669"/>
    <property type="project" value="TreeGrafter"/>
</dbReference>
<dbReference type="Proteomes" id="UP000245884">
    <property type="component" value="Unassembled WGS sequence"/>
</dbReference>
<feature type="domain" description="L-type lectin-like" evidence="9">
    <location>
        <begin position="43"/>
        <end position="266"/>
    </location>
</feature>
<evidence type="ECO:0000256" key="8">
    <source>
        <dbReference type="SAM" id="SignalP"/>
    </source>
</evidence>
<evidence type="ECO:0000313" key="11">
    <source>
        <dbReference type="Proteomes" id="UP000245884"/>
    </source>
</evidence>
<dbReference type="STRING" id="1569628.A0A316UYG1"/>
<proteinExistence type="predicted"/>
<reference evidence="10 11" key="1">
    <citation type="journal article" date="2018" name="Mol. Biol. Evol.">
        <title>Broad Genomic Sampling Reveals a Smut Pathogenic Ancestry of the Fungal Clade Ustilaginomycotina.</title>
        <authorList>
            <person name="Kijpornyongpan T."/>
            <person name="Mondo S.J."/>
            <person name="Barry K."/>
            <person name="Sandor L."/>
            <person name="Lee J."/>
            <person name="Lipzen A."/>
            <person name="Pangilinan J."/>
            <person name="LaButti K."/>
            <person name="Hainaut M."/>
            <person name="Henrissat B."/>
            <person name="Grigoriev I.V."/>
            <person name="Spatafora J.W."/>
            <person name="Aime M.C."/>
        </authorList>
    </citation>
    <scope>NUCLEOTIDE SEQUENCE [LARGE SCALE GENOMIC DNA]</scope>
    <source>
        <strain evidence="10 11">MCA 5214</strain>
    </source>
</reference>
<dbReference type="AlphaFoldDB" id="A0A316UYG1"/>
<dbReference type="EMBL" id="KZ819664">
    <property type="protein sequence ID" value="PWN28943.1"/>
    <property type="molecule type" value="Genomic_DNA"/>
</dbReference>
<dbReference type="Pfam" id="PF03388">
    <property type="entry name" value="Lectin_leg-like"/>
    <property type="match status" value="1"/>
</dbReference>
<dbReference type="GO" id="GO:0006888">
    <property type="term" value="P:endoplasmic reticulum to Golgi vesicle-mediated transport"/>
    <property type="evidence" value="ECO:0007669"/>
    <property type="project" value="TreeGrafter"/>
</dbReference>
<feature type="region of interest" description="Disordered" evidence="6">
    <location>
        <begin position="281"/>
        <end position="302"/>
    </location>
</feature>
<dbReference type="GeneID" id="37029504"/>
<dbReference type="OrthoDB" id="270293at2759"/>
<name>A0A316UYG1_9BASI</name>
<keyword evidence="3 8" id="KW-0732">Signal</keyword>
<dbReference type="InterPro" id="IPR051136">
    <property type="entry name" value="Intracellular_Lectin-GPT"/>
</dbReference>
<dbReference type="InterPro" id="IPR013320">
    <property type="entry name" value="ConA-like_dom_sf"/>
</dbReference>
<protein>
    <recommendedName>
        <fullName evidence="9">L-type lectin-like domain-containing protein</fullName>
    </recommendedName>
</protein>
<dbReference type="CDD" id="cd07308">
    <property type="entry name" value="lectin_leg-like"/>
    <property type="match status" value="1"/>
</dbReference>
<feature type="transmembrane region" description="Helical" evidence="7">
    <location>
        <begin position="323"/>
        <end position="345"/>
    </location>
</feature>
<evidence type="ECO:0000256" key="1">
    <source>
        <dbReference type="ARBA" id="ARBA00004479"/>
    </source>
</evidence>
<feature type="signal peptide" evidence="8">
    <location>
        <begin position="1"/>
        <end position="29"/>
    </location>
</feature>
<dbReference type="GO" id="GO:0000139">
    <property type="term" value="C:Golgi membrane"/>
    <property type="evidence" value="ECO:0007669"/>
    <property type="project" value="TreeGrafter"/>
</dbReference>
<evidence type="ECO:0000256" key="4">
    <source>
        <dbReference type="ARBA" id="ARBA00022989"/>
    </source>
</evidence>
<dbReference type="GO" id="GO:0005537">
    <property type="term" value="F:D-mannose binding"/>
    <property type="evidence" value="ECO:0007669"/>
    <property type="project" value="TreeGrafter"/>
</dbReference>
<dbReference type="RefSeq" id="XP_025363555.1">
    <property type="nucleotide sequence ID" value="XM_025507681.1"/>
</dbReference>
<keyword evidence="4 7" id="KW-1133">Transmembrane helix</keyword>
<dbReference type="FunFam" id="2.60.120.200:FF:000095">
    <property type="entry name" value="Lectin family integral membrane protein"/>
    <property type="match status" value="1"/>
</dbReference>
<accession>A0A316UYG1</accession>
<organism evidence="10 11">
    <name type="scientific">Jaminaea rosea</name>
    <dbReference type="NCBI Taxonomy" id="1569628"/>
    <lineage>
        <taxon>Eukaryota</taxon>
        <taxon>Fungi</taxon>
        <taxon>Dikarya</taxon>
        <taxon>Basidiomycota</taxon>
        <taxon>Ustilaginomycotina</taxon>
        <taxon>Exobasidiomycetes</taxon>
        <taxon>Microstromatales</taxon>
        <taxon>Microstromatales incertae sedis</taxon>
        <taxon>Jaminaea</taxon>
    </lineage>
</organism>
<comment type="subcellular location">
    <subcellularLocation>
        <location evidence="1">Membrane</location>
        <topology evidence="1">Single-pass type I membrane protein</topology>
    </subcellularLocation>
</comment>
<evidence type="ECO:0000256" key="3">
    <source>
        <dbReference type="ARBA" id="ARBA00022729"/>
    </source>
</evidence>
<dbReference type="GO" id="GO:0005789">
    <property type="term" value="C:endoplasmic reticulum membrane"/>
    <property type="evidence" value="ECO:0007669"/>
    <property type="project" value="TreeGrafter"/>
</dbReference>
<evidence type="ECO:0000256" key="6">
    <source>
        <dbReference type="SAM" id="MobiDB-lite"/>
    </source>
</evidence>
<evidence type="ECO:0000256" key="2">
    <source>
        <dbReference type="ARBA" id="ARBA00022692"/>
    </source>
</evidence>
<evidence type="ECO:0000259" key="9">
    <source>
        <dbReference type="PROSITE" id="PS51328"/>
    </source>
</evidence>
<dbReference type="PANTHER" id="PTHR12223:SF45">
    <property type="entry name" value="RE50040P"/>
    <property type="match status" value="1"/>
</dbReference>
<feature type="compositionally biased region" description="Basic and acidic residues" evidence="6">
    <location>
        <begin position="281"/>
        <end position="297"/>
    </location>
</feature>
<sequence>MLSRSSTIRTLAYALLVALVLLVQSFAEAQNKGPQYDLGSDAFVPLRTHSIYAPYVESTLQNRFWDYGGDTIIDTNRHVRLTQDKAHQIGWLWSRLPIQAANYEVQFEFKVDGQATNTYGDGLAMWLTDERAQSGPVFGSKDYFTGLGIFFDTFANARHPYSFPRIMAMLGNGVESYRGDKDGANQELAGCSIDIRRTRVASKAKLTFVRNVYLELQVQHSEWDEWETCFKLEDVKLPERPYLGFSALTGDVSDAHDVISVSSSSIVYKERSYAELEAERRKHFPKDGSKSPYDKSSKSRSGKGLFSSTGGFLAGFFHGLFTLLWFLVKWGLVVAVIAGLGVVFLRWRKARDAKRF</sequence>
<dbReference type="Gene3D" id="2.60.120.200">
    <property type="match status" value="1"/>
</dbReference>
<dbReference type="GO" id="GO:0030134">
    <property type="term" value="C:COPII-coated ER to Golgi transport vesicle"/>
    <property type="evidence" value="ECO:0007669"/>
    <property type="project" value="TreeGrafter"/>
</dbReference>
<dbReference type="InterPro" id="IPR005052">
    <property type="entry name" value="Lectin_leg"/>
</dbReference>
<dbReference type="PANTHER" id="PTHR12223">
    <property type="entry name" value="VESICULAR MANNOSE-BINDING LECTIN"/>
    <property type="match status" value="1"/>
</dbReference>
<dbReference type="PROSITE" id="PS51328">
    <property type="entry name" value="L_LECTIN_LIKE"/>
    <property type="match status" value="1"/>
</dbReference>
<keyword evidence="11" id="KW-1185">Reference proteome</keyword>
<feature type="chain" id="PRO_5016463453" description="L-type lectin-like domain-containing protein" evidence="8">
    <location>
        <begin position="30"/>
        <end position="356"/>
    </location>
</feature>
<dbReference type="SUPFAM" id="SSF49899">
    <property type="entry name" value="Concanavalin A-like lectins/glucanases"/>
    <property type="match status" value="1"/>
</dbReference>
<evidence type="ECO:0000256" key="7">
    <source>
        <dbReference type="SAM" id="Phobius"/>
    </source>
</evidence>
<keyword evidence="2 7" id="KW-0812">Transmembrane</keyword>
<gene>
    <name evidence="10" type="ORF">BDZ90DRAFT_250193</name>
</gene>